<name>A0A158F9J5_9BURK</name>
<organism evidence="1 2">
    <name type="scientific">Caballeronia terrestris</name>
    <dbReference type="NCBI Taxonomy" id="1226301"/>
    <lineage>
        <taxon>Bacteria</taxon>
        <taxon>Pseudomonadati</taxon>
        <taxon>Pseudomonadota</taxon>
        <taxon>Betaproteobacteria</taxon>
        <taxon>Burkholderiales</taxon>
        <taxon>Burkholderiaceae</taxon>
        <taxon>Caballeronia</taxon>
    </lineage>
</organism>
<comment type="caution">
    <text evidence="1">The sequence shown here is derived from an EMBL/GenBank/DDBJ whole genome shotgun (WGS) entry which is preliminary data.</text>
</comment>
<keyword evidence="2" id="KW-1185">Reference proteome</keyword>
<dbReference type="OrthoDB" id="9009101at2"/>
<gene>
    <name evidence="1" type="ORF">AWB67_00416</name>
</gene>
<dbReference type="Proteomes" id="UP000054925">
    <property type="component" value="Unassembled WGS sequence"/>
</dbReference>
<reference evidence="1" key="1">
    <citation type="submission" date="2016-01" db="EMBL/GenBank/DDBJ databases">
        <authorList>
            <person name="Peeters C."/>
        </authorList>
    </citation>
    <scope>NUCLEOTIDE SEQUENCE [LARGE SCALE GENOMIC DNA]</scope>
    <source>
        <strain evidence="1">LMG 22937</strain>
    </source>
</reference>
<accession>A0A158F9J5</accession>
<evidence type="ECO:0000313" key="2">
    <source>
        <dbReference type="Proteomes" id="UP000054925"/>
    </source>
</evidence>
<proteinExistence type="predicted"/>
<dbReference type="EMBL" id="FCOL02000002">
    <property type="protein sequence ID" value="SAL16401.1"/>
    <property type="molecule type" value="Genomic_DNA"/>
</dbReference>
<dbReference type="RefSeq" id="WP_087654585.1">
    <property type="nucleotide sequence ID" value="NZ_FCOL02000002.1"/>
</dbReference>
<dbReference type="AlphaFoldDB" id="A0A158F9J5"/>
<protein>
    <submittedName>
        <fullName evidence="1">Uncharacterized protein</fullName>
    </submittedName>
</protein>
<sequence length="87" mass="9924">MLNRLTRASTQHKGTTVSADFDRDTARLRVIENGAVLFEWFPPHSWSMISMAAGTSKWGFHPGEKELVAVLREVLSRRPWIETVKTN</sequence>
<evidence type="ECO:0000313" key="1">
    <source>
        <dbReference type="EMBL" id="SAL16401.1"/>
    </source>
</evidence>